<gene>
    <name evidence="2" type="ORF">CSIM01_08787</name>
</gene>
<feature type="region of interest" description="Disordered" evidence="1">
    <location>
        <begin position="107"/>
        <end position="126"/>
    </location>
</feature>
<accession>A0A135T8L1</accession>
<dbReference type="EMBL" id="JFBX01000248">
    <property type="protein sequence ID" value="KXH44501.1"/>
    <property type="molecule type" value="Genomic_DNA"/>
</dbReference>
<proteinExistence type="predicted"/>
<protein>
    <submittedName>
        <fullName evidence="2">Uncharacterized protein</fullName>
    </submittedName>
</protein>
<name>A0A135T8L1_9PEZI</name>
<evidence type="ECO:0000313" key="3">
    <source>
        <dbReference type="Proteomes" id="UP000070328"/>
    </source>
</evidence>
<dbReference type="OrthoDB" id="10509550at2759"/>
<evidence type="ECO:0000313" key="2">
    <source>
        <dbReference type="EMBL" id="KXH44501.1"/>
    </source>
</evidence>
<reference evidence="2 3" key="1">
    <citation type="submission" date="2014-02" db="EMBL/GenBank/DDBJ databases">
        <title>The genome sequence of Colletotrichum simmondsii CBS122122.</title>
        <authorList>
            <person name="Baroncelli R."/>
            <person name="Thon M.R."/>
        </authorList>
    </citation>
    <scope>NUCLEOTIDE SEQUENCE [LARGE SCALE GENOMIC DNA]</scope>
    <source>
        <strain evidence="2 3">CBS122122</strain>
    </source>
</reference>
<keyword evidence="3" id="KW-1185">Reference proteome</keyword>
<dbReference type="Proteomes" id="UP000070328">
    <property type="component" value="Unassembled WGS sequence"/>
</dbReference>
<sequence length="147" mass="16190">MEPMKSRLRELQAVVDRADMFAKWAMTSRQARDGINTHVGICTQNIDKLKWDLGQHTAKNCWAAGSNLMFKDATLSPEPEKRKGDLLDEMYLSILFDLITAPEKSAPSFNRQAASPPPPYNAPAVYGKVDAFAKPAPPPPARNPAAP</sequence>
<evidence type="ECO:0000256" key="1">
    <source>
        <dbReference type="SAM" id="MobiDB-lite"/>
    </source>
</evidence>
<dbReference type="AlphaFoldDB" id="A0A135T8L1"/>
<comment type="caution">
    <text evidence="2">The sequence shown here is derived from an EMBL/GenBank/DDBJ whole genome shotgun (WGS) entry which is preliminary data.</text>
</comment>
<organism evidence="2 3">
    <name type="scientific">Colletotrichum simmondsii</name>
    <dbReference type="NCBI Taxonomy" id="703756"/>
    <lineage>
        <taxon>Eukaryota</taxon>
        <taxon>Fungi</taxon>
        <taxon>Dikarya</taxon>
        <taxon>Ascomycota</taxon>
        <taxon>Pezizomycotina</taxon>
        <taxon>Sordariomycetes</taxon>
        <taxon>Hypocreomycetidae</taxon>
        <taxon>Glomerellales</taxon>
        <taxon>Glomerellaceae</taxon>
        <taxon>Colletotrichum</taxon>
        <taxon>Colletotrichum acutatum species complex</taxon>
    </lineage>
</organism>